<evidence type="ECO:0000259" key="7">
    <source>
        <dbReference type="Pfam" id="PF00460"/>
    </source>
</evidence>
<dbReference type="PANTHER" id="PTHR30435">
    <property type="entry name" value="FLAGELLAR PROTEIN"/>
    <property type="match status" value="1"/>
</dbReference>
<dbReference type="NCBIfam" id="TIGR01395">
    <property type="entry name" value="FlgC"/>
    <property type="match status" value="1"/>
</dbReference>
<evidence type="ECO:0000313" key="10">
    <source>
        <dbReference type="Proteomes" id="UP000242972"/>
    </source>
</evidence>
<dbReference type="Pfam" id="PF06429">
    <property type="entry name" value="Flg_bbr_C"/>
    <property type="match status" value="1"/>
</dbReference>
<feature type="domain" description="Flagellar basal body rod protein N-terminal" evidence="7">
    <location>
        <begin position="5"/>
        <end position="32"/>
    </location>
</feature>
<dbReference type="Proteomes" id="UP000242972">
    <property type="component" value="Unassembled WGS sequence"/>
</dbReference>
<evidence type="ECO:0000256" key="5">
    <source>
        <dbReference type="ARBA" id="ARBA00025933"/>
    </source>
</evidence>
<evidence type="ECO:0000256" key="6">
    <source>
        <dbReference type="RuleBase" id="RU362062"/>
    </source>
</evidence>
<dbReference type="PROSITE" id="PS00588">
    <property type="entry name" value="FLAGELLA_BB_ROD"/>
    <property type="match status" value="1"/>
</dbReference>
<sequence>MFDAMQISASGLTAESLRLDVIANNLANADTTQTPQGGPYRSEFVVFSSIPAPSSGPNANIGQGVEVSAILPDQSPFQVVYDPTNPQANAQGNVLYPNVNLATQMVDMVEASQAYQANSSAFTASKDTVLQALNLGG</sequence>
<dbReference type="EMBL" id="PXYW01000017">
    <property type="protein sequence ID" value="PSR33683.1"/>
    <property type="molecule type" value="Genomic_DNA"/>
</dbReference>
<proteinExistence type="inferred from homology"/>
<comment type="similarity">
    <text evidence="2">Belongs to the flagella basal body rod proteins family.</text>
</comment>
<feature type="domain" description="Flagellar basal-body/hook protein C-terminal" evidence="8">
    <location>
        <begin position="90"/>
        <end position="135"/>
    </location>
</feature>
<accession>A0A2T2XGR0</accession>
<protein>
    <recommendedName>
        <fullName evidence="3 6">Flagellar basal-body rod protein FlgC</fullName>
    </recommendedName>
</protein>
<evidence type="ECO:0000256" key="1">
    <source>
        <dbReference type="ARBA" id="ARBA00004117"/>
    </source>
</evidence>
<dbReference type="Pfam" id="PF00460">
    <property type="entry name" value="Flg_bb_rod"/>
    <property type="match status" value="1"/>
</dbReference>
<keyword evidence="9" id="KW-0966">Cell projection</keyword>
<comment type="subunit">
    <text evidence="5 6">The basal body constitutes a major portion of the flagellar organelle and consists of four rings (L,P,S, and M) mounted on a central rod. The rod consists of about 26 subunits of FlgG in the distal portion, and FlgB, FlgC and FlgF are thought to build up the proximal portion of the rod with about 6 subunits each.</text>
</comment>
<dbReference type="GO" id="GO:0071978">
    <property type="term" value="P:bacterial-type flagellum-dependent swarming motility"/>
    <property type="evidence" value="ECO:0007669"/>
    <property type="project" value="TreeGrafter"/>
</dbReference>
<dbReference type="InterPro" id="IPR006299">
    <property type="entry name" value="FlgC"/>
</dbReference>
<comment type="caution">
    <text evidence="9">The sequence shown here is derived from an EMBL/GenBank/DDBJ whole genome shotgun (WGS) entry which is preliminary data.</text>
</comment>
<evidence type="ECO:0000259" key="8">
    <source>
        <dbReference type="Pfam" id="PF06429"/>
    </source>
</evidence>
<keyword evidence="9" id="KW-0282">Flagellum</keyword>
<dbReference type="InterPro" id="IPR019776">
    <property type="entry name" value="Flagellar_basal_body_rod_CS"/>
</dbReference>
<name>A0A2T2XGR0_9FIRM</name>
<dbReference type="GO" id="GO:0030694">
    <property type="term" value="C:bacterial-type flagellum basal body, rod"/>
    <property type="evidence" value="ECO:0007669"/>
    <property type="project" value="UniProtKB-UniRule"/>
</dbReference>
<reference evidence="9 10" key="1">
    <citation type="journal article" date="2014" name="BMC Genomics">
        <title>Comparison of environmental and isolate Sulfobacillus genomes reveals diverse carbon, sulfur, nitrogen, and hydrogen metabolisms.</title>
        <authorList>
            <person name="Justice N.B."/>
            <person name="Norman A."/>
            <person name="Brown C.T."/>
            <person name="Singh A."/>
            <person name="Thomas B.C."/>
            <person name="Banfield J.F."/>
        </authorList>
    </citation>
    <scope>NUCLEOTIDE SEQUENCE [LARGE SCALE GENOMIC DNA]</scope>
    <source>
        <strain evidence="9">AMDSBA4</strain>
    </source>
</reference>
<evidence type="ECO:0000313" key="9">
    <source>
        <dbReference type="EMBL" id="PSR33683.1"/>
    </source>
</evidence>
<gene>
    <name evidence="9" type="primary">flgC</name>
    <name evidence="9" type="ORF">C7B46_08735</name>
</gene>
<dbReference type="PANTHER" id="PTHR30435:SF2">
    <property type="entry name" value="FLAGELLAR BASAL-BODY ROD PROTEIN FLGC"/>
    <property type="match status" value="1"/>
</dbReference>
<dbReference type="InterPro" id="IPR001444">
    <property type="entry name" value="Flag_bb_rod_N"/>
</dbReference>
<dbReference type="InterPro" id="IPR010930">
    <property type="entry name" value="Flg_bb/hook_C_dom"/>
</dbReference>
<evidence type="ECO:0000256" key="2">
    <source>
        <dbReference type="ARBA" id="ARBA00009677"/>
    </source>
</evidence>
<comment type="subcellular location">
    <subcellularLocation>
        <location evidence="1 6">Bacterial flagellum basal body</location>
    </subcellularLocation>
</comment>
<organism evidence="9 10">
    <name type="scientific">Sulfobacillus benefaciens</name>
    <dbReference type="NCBI Taxonomy" id="453960"/>
    <lineage>
        <taxon>Bacteria</taxon>
        <taxon>Bacillati</taxon>
        <taxon>Bacillota</taxon>
        <taxon>Clostridia</taxon>
        <taxon>Eubacteriales</taxon>
        <taxon>Clostridiales Family XVII. Incertae Sedis</taxon>
        <taxon>Sulfobacillus</taxon>
    </lineage>
</organism>
<evidence type="ECO:0000256" key="3">
    <source>
        <dbReference type="ARBA" id="ARBA00017941"/>
    </source>
</evidence>
<keyword evidence="9" id="KW-0969">Cilium</keyword>
<dbReference type="AlphaFoldDB" id="A0A2T2XGR0"/>
<evidence type="ECO:0000256" key="4">
    <source>
        <dbReference type="ARBA" id="ARBA00023143"/>
    </source>
</evidence>
<keyword evidence="4 6" id="KW-0975">Bacterial flagellum</keyword>